<evidence type="ECO:0000313" key="7">
    <source>
        <dbReference type="Proteomes" id="UP000318939"/>
    </source>
</evidence>
<dbReference type="Pfam" id="PF13432">
    <property type="entry name" value="TPR_16"/>
    <property type="match status" value="3"/>
</dbReference>
<dbReference type="SMART" id="SM00028">
    <property type="entry name" value="TPR"/>
    <property type="match status" value="6"/>
</dbReference>
<dbReference type="RefSeq" id="WP_142823297.1">
    <property type="nucleotide sequence ID" value="NZ_CP117267.1"/>
</dbReference>
<dbReference type="InterPro" id="IPR050498">
    <property type="entry name" value="Ycf3"/>
</dbReference>
<sequence>MKADFMNQYVVPLSPEPSALPAILGRTAELLGAADYHGAIALLQSEHRLVTGEPVACNTLAYLLIQVDRPLEAVSWFEASLRIRPDDIQALNGLAMALRSTGDAAGALQCYDRLVTLRPDDAVCWYNRGELQAEGRRLQEALSSLDRSIALKNDHAPAFVKRSHVLESLGDLPAAIDAAARACTLQPADVSSWSLLGDLLQKAGNLGQAIAAYGRALTLSPDDISCMTNLGVALKAAGKMDEALLAARAVLALEPGNQDALLLCGNAELHLGNADAARTSFLAAAKAGVACSYPASQQPAAFRALMLFSPFAGNTPYEDLIRNVRFDTDLVIVLENHYYDVAALAKSADVVVNLISDADLGLDMIGALGELVASLRKPVINHPALIVGTDRQTISRRLVAVRDTVVPATSRIGAAELLRRLADGESHAFPLIVRHAGTHGGEMMEVVASRQELRTFAEQAGDQPLYLTDFVDYRSQDGFFRKYRLIFVGDEIFPYHLAIGESWKVHHISTRMTELEWMRREEQAFLEKPTHVFGPSAMAALETIRRIVNLDYFGIDCSIDASGKVVVFEVNATMLVHLHNEGFEYKTPHVMKIKAAFERLLEKRASAV</sequence>
<dbReference type="Pfam" id="PF13181">
    <property type="entry name" value="TPR_8"/>
    <property type="match status" value="1"/>
</dbReference>
<dbReference type="SUPFAM" id="SSF48452">
    <property type="entry name" value="TPR-like"/>
    <property type="match status" value="1"/>
</dbReference>
<evidence type="ECO:0000259" key="5">
    <source>
        <dbReference type="PROSITE" id="PS50975"/>
    </source>
</evidence>
<evidence type="ECO:0000256" key="3">
    <source>
        <dbReference type="PROSITE-ProRule" id="PRU00339"/>
    </source>
</evidence>
<feature type="repeat" description="TPR" evidence="3">
    <location>
        <begin position="224"/>
        <end position="257"/>
    </location>
</feature>
<reference evidence="6" key="2">
    <citation type="journal article" date="2023" name="MicrobiologyOpen">
        <title>Genomics of the tumorigenes clade of the family Rhizobiaceae and description of Rhizobium rhododendri sp. nov.</title>
        <authorList>
            <person name="Kuzmanovic N."/>
            <person name="diCenzo G.C."/>
            <person name="Bunk B."/>
            <person name="Sproeer C."/>
            <person name="Fruehling A."/>
            <person name="Neumann-Schaal M."/>
            <person name="Overmann J."/>
            <person name="Smalla K."/>
        </authorList>
    </citation>
    <scope>NUCLEOTIDE SEQUENCE</scope>
    <source>
        <strain evidence="6">Rho-6.2</strain>
    </source>
</reference>
<protein>
    <submittedName>
        <fullName evidence="6">Tetratricopeptide repeat protein</fullName>
    </submittedName>
</protein>
<feature type="repeat" description="TPR" evidence="3">
    <location>
        <begin position="88"/>
        <end position="121"/>
    </location>
</feature>
<feature type="domain" description="ATP-grasp" evidence="5">
    <location>
        <begin position="396"/>
        <end position="602"/>
    </location>
</feature>
<keyword evidence="2 3" id="KW-0802">TPR repeat</keyword>
<evidence type="ECO:0000256" key="1">
    <source>
        <dbReference type="ARBA" id="ARBA00022737"/>
    </source>
</evidence>
<proteinExistence type="predicted"/>
<feature type="repeat" description="TPR" evidence="3">
    <location>
        <begin position="190"/>
        <end position="223"/>
    </location>
</feature>
<keyword evidence="7" id="KW-1185">Reference proteome</keyword>
<dbReference type="InterPro" id="IPR011990">
    <property type="entry name" value="TPR-like_helical_dom_sf"/>
</dbReference>
<accession>A0ABY8ICI4</accession>
<dbReference type="InterPro" id="IPR019734">
    <property type="entry name" value="TPR_rpt"/>
</dbReference>
<dbReference type="PROSITE" id="PS50005">
    <property type="entry name" value="TPR"/>
    <property type="match status" value="3"/>
</dbReference>
<keyword evidence="4" id="KW-0067">ATP-binding</keyword>
<evidence type="ECO:0000256" key="2">
    <source>
        <dbReference type="ARBA" id="ARBA00022803"/>
    </source>
</evidence>
<dbReference type="Proteomes" id="UP000318939">
    <property type="component" value="Chromosome"/>
</dbReference>
<dbReference type="PROSITE" id="PS50975">
    <property type="entry name" value="ATP_GRASP"/>
    <property type="match status" value="1"/>
</dbReference>
<name>A0ABY8ICI4_9HYPH</name>
<keyword evidence="4" id="KW-0547">Nucleotide-binding</keyword>
<dbReference type="PANTHER" id="PTHR44858">
    <property type="entry name" value="TETRATRICOPEPTIDE REPEAT PROTEIN 6"/>
    <property type="match status" value="1"/>
</dbReference>
<organism evidence="6 7">
    <name type="scientific">Rhizobium rhododendri</name>
    <dbReference type="NCBI Taxonomy" id="2506430"/>
    <lineage>
        <taxon>Bacteria</taxon>
        <taxon>Pseudomonadati</taxon>
        <taxon>Pseudomonadota</taxon>
        <taxon>Alphaproteobacteria</taxon>
        <taxon>Hyphomicrobiales</taxon>
        <taxon>Rhizobiaceae</taxon>
        <taxon>Rhizobium/Agrobacterium group</taxon>
        <taxon>Rhizobium</taxon>
    </lineage>
</organism>
<keyword evidence="1" id="KW-0677">Repeat</keyword>
<evidence type="ECO:0000256" key="4">
    <source>
        <dbReference type="PROSITE-ProRule" id="PRU00409"/>
    </source>
</evidence>
<gene>
    <name evidence="6" type="ORF">PR018_09670</name>
</gene>
<dbReference type="PANTHER" id="PTHR44858:SF1">
    <property type="entry name" value="UDP-N-ACETYLGLUCOSAMINE--PEPTIDE N-ACETYLGLUCOSAMINYLTRANSFERASE SPINDLY-RELATED"/>
    <property type="match status" value="1"/>
</dbReference>
<dbReference type="EMBL" id="CP117267">
    <property type="protein sequence ID" value="WFS21459.1"/>
    <property type="molecule type" value="Genomic_DNA"/>
</dbReference>
<dbReference type="Gene3D" id="1.25.40.10">
    <property type="entry name" value="Tetratricopeptide repeat domain"/>
    <property type="match status" value="1"/>
</dbReference>
<dbReference type="InterPro" id="IPR011761">
    <property type="entry name" value="ATP-grasp"/>
</dbReference>
<reference evidence="6" key="1">
    <citation type="journal article" date="2019" name="Phytopathology">
        <title>A Novel Group of Rhizobium tumorigenes-Like Agrobacteria Associated with Crown Gall Disease of Rhododendron and Blueberry.</title>
        <authorList>
            <person name="Kuzmanovic N."/>
            <person name="Behrens P."/>
            <person name="Idczak E."/>
            <person name="Wagner S."/>
            <person name="Gotz M."/>
            <person name="Sproer C."/>
            <person name="Bunk B."/>
            <person name="Overmann J."/>
            <person name="Smalla K."/>
        </authorList>
    </citation>
    <scope>NUCLEOTIDE SEQUENCE</scope>
    <source>
        <strain evidence="6">Rho-6.2</strain>
    </source>
</reference>
<dbReference type="SUPFAM" id="SSF56059">
    <property type="entry name" value="Glutathione synthetase ATP-binding domain-like"/>
    <property type="match status" value="1"/>
</dbReference>
<evidence type="ECO:0000313" key="6">
    <source>
        <dbReference type="EMBL" id="WFS21459.1"/>
    </source>
</evidence>